<feature type="region of interest" description="Disordered" evidence="10">
    <location>
        <begin position="825"/>
        <end position="848"/>
    </location>
</feature>
<feature type="compositionally biased region" description="Polar residues" evidence="10">
    <location>
        <begin position="720"/>
        <end position="735"/>
    </location>
</feature>
<name>A0A7J7QV85_MYOMY</name>
<evidence type="ECO:0000256" key="4">
    <source>
        <dbReference type="ARBA" id="ARBA00023242"/>
    </source>
</evidence>
<keyword evidence="3 8" id="KW-0694">RNA-binding</keyword>
<sequence>MKASREATRLFVGGLGQSVSAADLQSQFSRFGDVSDVEIITRKDDQGNPQKVFAYINIRVAESDLKKCMSVLNNTKWKGGTLQIQLAKESFLHRLAREREEAQAKNEKSVLGNTNLLEKMGMVDFHMKAVPGTEVPGHKNWVVSKFGRVLPVLHLKNQHKRNIKYDPSKYCHNLKKIGEDFTNAIPVSNLTWELEGGNDPMSKKRQGKFSDFFSPPKKIIKVQKDQSSTLSLTLRPRPGRVIMENPHLPQQQTTQEIPNDPVTLKSPQLPDSDSQKLKSVFLQTSGLENTGNKNSISEDDIDSEDELRLMIAREENLERTTWSSINEYDSFEIVRDDFKSDVHKLCSLTGLGNKNVSCFDSEDNVGRDYDNDSGDTDDTAMKKNVGKVKKSTGFPQMEQSVYKKSSLKNRKKCELSDHCTKVQKSKTNVELALSHRVKQLSFKSLSNSSSSEDADSLSESAESEEGKYNAMMKNCLHVTLSLADLGHLAASDLKAPKEDSESGGWETTSKCDRASKSHGTSGGLHRSRQCIYPEEIVASLLEGEENTPGKQKPKENNLKLKFQAFKGVGCLYGKQPVKKSLKENVASSNINKNEHSLKLEDPTSMSLEKGLPYSNGSSSKLTPFQGAKKADDPNYIQPQKRQFTFKTQNHKVQSPSSSEKGSRNPISSLLPLKDKKPLRLGAETSLRGFDEDCCHGTTKTGEDSEKRPDLTSHMVPENSPEFSRMNTQGSKTDFPFSLNSSSNVFAKDKHAEDNQKRLSALEARQKAKEVQKKLVHNALANLDGPPEDKPTHIIFGSDSEIETEETSIREQSQLVEKPVKEVLSRASGTLFGSSSEEESDPEEDRNRFRIKPQFEGRAGQKLMNLQSHFGTDDRFRMDSRFLESDSEEEREDVNEKKTTEKEELAAEKLKALNIVQSILQTNLSNSASKGSVPAKKFKDIIHYDPTRHDHANYEKKRDDKPKESKAMRKKKREEAEKLPVVSKEMYYDITMDLKEIFQTTKDSHEKKDAPYVDCDEEKAKEVHVPAAPVMGAKQPSGFTFSFFDSDTKDVKEETYRVETVKPSRTAWQVAPRFQDSSSEEDDVTEETDDRKSSPGEVSLPAKETTRFFFFSNNDERLLVPKQVLKSELRGTLEDASTSIKIERGNGNGNVATQQNALEQLEPDYFKDMTTTIMKTQKIIIKKREPLNFGTPDDSTGFSSRLAATQDMPFIHQSPELGDLDTWQEDTNAWEEEDAAWQAEEVLRQRKIADREKRAAEQQRKKMEKEAQRLMKKVLTYSGEEWEVILVGILGRPEQTTCVWIVGRNIRMPKGE</sequence>
<evidence type="ECO:0000256" key="5">
    <source>
        <dbReference type="ARBA" id="ARBA00054821"/>
    </source>
</evidence>
<feature type="compositionally biased region" description="Acidic residues" evidence="10">
    <location>
        <begin position="1077"/>
        <end position="1087"/>
    </location>
</feature>
<gene>
    <name evidence="12" type="ORF">mMyoMyo1_014023</name>
</gene>
<feature type="compositionally biased region" description="Basic and acidic residues" evidence="10">
    <location>
        <begin position="592"/>
        <end position="601"/>
    </location>
</feature>
<feature type="region of interest" description="Disordered" evidence="10">
    <location>
        <begin position="362"/>
        <end position="394"/>
    </location>
</feature>
<dbReference type="GO" id="GO:1902570">
    <property type="term" value="P:protein localization to nucleolus"/>
    <property type="evidence" value="ECO:0007669"/>
    <property type="project" value="TreeGrafter"/>
</dbReference>
<evidence type="ECO:0000256" key="3">
    <source>
        <dbReference type="ARBA" id="ARBA00022884"/>
    </source>
</evidence>
<evidence type="ECO:0000313" key="13">
    <source>
        <dbReference type="Proteomes" id="UP000527355"/>
    </source>
</evidence>
<feature type="region of interest" description="Disordered" evidence="10">
    <location>
        <begin position="443"/>
        <end position="462"/>
    </location>
</feature>
<dbReference type="VEuPathDB" id="HostDB:GeneID_118657339"/>
<feature type="compositionally biased region" description="Polar residues" evidence="10">
    <location>
        <begin position="636"/>
        <end position="667"/>
    </location>
</feature>
<feature type="compositionally biased region" description="Basic and acidic residues" evidence="10">
    <location>
        <begin position="693"/>
        <end position="710"/>
    </location>
</feature>
<evidence type="ECO:0000256" key="7">
    <source>
        <dbReference type="ARBA" id="ARBA00068539"/>
    </source>
</evidence>
<protein>
    <recommendedName>
        <fullName evidence="7">Nucleolar protein 8</fullName>
    </recommendedName>
</protein>
<dbReference type="InterPro" id="IPR012677">
    <property type="entry name" value="Nucleotide-bd_a/b_plait_sf"/>
</dbReference>
<comment type="function">
    <text evidence="5">Plays an essential role in the survival of diffuse-type gastric cancer cells. Acts as a nucleolar anchoring protein for DDX47. May be involved in regulation of gene expression at the post-transcriptional level or in ribosome biogenesis in cancer cells.</text>
</comment>
<proteinExistence type="predicted"/>
<feature type="compositionally biased region" description="Polar residues" evidence="10">
    <location>
        <begin position="248"/>
        <end position="257"/>
    </location>
</feature>
<evidence type="ECO:0000256" key="1">
    <source>
        <dbReference type="ARBA" id="ARBA00004604"/>
    </source>
</evidence>
<evidence type="ECO:0000313" key="12">
    <source>
        <dbReference type="EMBL" id="KAF6267746.1"/>
    </source>
</evidence>
<dbReference type="FunFam" id="3.30.70.330:FF:000346">
    <property type="entry name" value="Nucleolar protein 8"/>
    <property type="match status" value="1"/>
</dbReference>
<evidence type="ECO:0000256" key="2">
    <source>
        <dbReference type="ARBA" id="ARBA00022553"/>
    </source>
</evidence>
<feature type="region of interest" description="Disordered" evidence="10">
    <location>
        <begin position="944"/>
        <end position="975"/>
    </location>
</feature>
<keyword evidence="9" id="KW-0175">Coiled coil</keyword>
<dbReference type="EMBL" id="JABWUV010000052">
    <property type="protein sequence ID" value="KAF6267746.1"/>
    <property type="molecule type" value="Genomic_DNA"/>
</dbReference>
<feature type="region of interest" description="Disordered" evidence="10">
    <location>
        <begin position="493"/>
        <end position="526"/>
    </location>
</feature>
<dbReference type="InterPro" id="IPR034138">
    <property type="entry name" value="NOP8_RRM"/>
</dbReference>
<feature type="region of interest" description="Disordered" evidence="10">
    <location>
        <begin position="592"/>
        <end position="675"/>
    </location>
</feature>
<organism evidence="12 13">
    <name type="scientific">Myotis myotis</name>
    <name type="common">Greater mouse-eared bat</name>
    <name type="synonym">Vespertilio myotis</name>
    <dbReference type="NCBI Taxonomy" id="51298"/>
    <lineage>
        <taxon>Eukaryota</taxon>
        <taxon>Metazoa</taxon>
        <taxon>Chordata</taxon>
        <taxon>Craniata</taxon>
        <taxon>Vertebrata</taxon>
        <taxon>Euteleostomi</taxon>
        <taxon>Mammalia</taxon>
        <taxon>Eutheria</taxon>
        <taxon>Laurasiatheria</taxon>
        <taxon>Chiroptera</taxon>
        <taxon>Yangochiroptera</taxon>
        <taxon>Vespertilionidae</taxon>
        <taxon>Myotis</taxon>
    </lineage>
</organism>
<dbReference type="Gene3D" id="3.30.70.330">
    <property type="match status" value="1"/>
</dbReference>
<dbReference type="Pfam" id="PF00076">
    <property type="entry name" value="RRM_1"/>
    <property type="match status" value="1"/>
</dbReference>
<dbReference type="PROSITE" id="PS50102">
    <property type="entry name" value="RRM"/>
    <property type="match status" value="1"/>
</dbReference>
<feature type="region of interest" description="Disordered" evidence="10">
    <location>
        <begin position="880"/>
        <end position="900"/>
    </location>
</feature>
<evidence type="ECO:0000259" key="11">
    <source>
        <dbReference type="PROSITE" id="PS50102"/>
    </source>
</evidence>
<feature type="region of interest" description="Disordered" evidence="10">
    <location>
        <begin position="247"/>
        <end position="273"/>
    </location>
</feature>
<dbReference type="GO" id="GO:0005730">
    <property type="term" value="C:nucleolus"/>
    <property type="evidence" value="ECO:0007669"/>
    <property type="project" value="UniProtKB-SubCell"/>
</dbReference>
<reference evidence="12 13" key="1">
    <citation type="journal article" date="2020" name="Nature">
        <title>Six reference-quality genomes reveal evolution of bat adaptations.</title>
        <authorList>
            <person name="Jebb D."/>
            <person name="Huang Z."/>
            <person name="Pippel M."/>
            <person name="Hughes G.M."/>
            <person name="Lavrichenko K."/>
            <person name="Devanna P."/>
            <person name="Winkler S."/>
            <person name="Jermiin L.S."/>
            <person name="Skirmuntt E.C."/>
            <person name="Katzourakis A."/>
            <person name="Burkitt-Gray L."/>
            <person name="Ray D.A."/>
            <person name="Sullivan K.A.M."/>
            <person name="Roscito J.G."/>
            <person name="Kirilenko B.M."/>
            <person name="Davalos L.M."/>
            <person name="Corthals A.P."/>
            <person name="Power M.L."/>
            <person name="Jones G."/>
            <person name="Ransome R.D."/>
            <person name="Dechmann D.K.N."/>
            <person name="Locatelli A.G."/>
            <person name="Puechmaille S.J."/>
            <person name="Fedrigo O."/>
            <person name="Jarvis E.D."/>
            <person name="Hiller M."/>
            <person name="Vernes S.C."/>
            <person name="Myers E.W."/>
            <person name="Teeling E.C."/>
        </authorList>
    </citation>
    <scope>NUCLEOTIDE SEQUENCE [LARGE SCALE GENOMIC DNA]</scope>
    <source>
        <strain evidence="12">MMyoMyo1</strain>
        <tissue evidence="12">Flight muscle</tissue>
    </source>
</reference>
<keyword evidence="2" id="KW-0597">Phosphoprotein</keyword>
<evidence type="ECO:0000256" key="10">
    <source>
        <dbReference type="SAM" id="MobiDB-lite"/>
    </source>
</evidence>
<comment type="subunit">
    <text evidence="6">Interacts with the GTP form of RRAGA, RRAGC and RRAGD. Interacts with NIP7. Interacts with DDX18; the interaction is RNA-dependent. Interacts with DDX47; the interaction is RNA-dependent.</text>
</comment>
<comment type="caution">
    <text evidence="12">The sequence shown here is derived from an EMBL/GenBank/DDBJ whole genome shotgun (WGS) entry which is preliminary data.</text>
</comment>
<dbReference type="PANTHER" id="PTHR48029:SF1">
    <property type="entry name" value="NUCLEOLAR PROTEIN 8"/>
    <property type="match status" value="1"/>
</dbReference>
<feature type="coiled-coil region" evidence="9">
    <location>
        <begin position="1238"/>
        <end position="1279"/>
    </location>
</feature>
<dbReference type="GO" id="GO:0003723">
    <property type="term" value="F:RNA binding"/>
    <property type="evidence" value="ECO:0007669"/>
    <property type="project" value="UniProtKB-UniRule"/>
</dbReference>
<feature type="domain" description="RRM" evidence="11">
    <location>
        <begin position="8"/>
        <end position="89"/>
    </location>
</feature>
<evidence type="ECO:0000256" key="6">
    <source>
        <dbReference type="ARBA" id="ARBA00065066"/>
    </source>
</evidence>
<evidence type="ECO:0000256" key="9">
    <source>
        <dbReference type="SAM" id="Coils"/>
    </source>
</evidence>
<keyword evidence="4" id="KW-0539">Nucleus</keyword>
<dbReference type="CDD" id="cd12226">
    <property type="entry name" value="RRM_NOL8"/>
    <property type="match status" value="1"/>
</dbReference>
<dbReference type="SUPFAM" id="SSF54928">
    <property type="entry name" value="RNA-binding domain, RBD"/>
    <property type="match status" value="1"/>
</dbReference>
<comment type="subcellular location">
    <subcellularLocation>
        <location evidence="1">Nucleus</location>
        <location evidence="1">Nucleolus</location>
    </subcellularLocation>
</comment>
<dbReference type="InterPro" id="IPR035979">
    <property type="entry name" value="RBD_domain_sf"/>
</dbReference>
<evidence type="ECO:0000256" key="8">
    <source>
        <dbReference type="PROSITE-ProRule" id="PRU00176"/>
    </source>
</evidence>
<dbReference type="InterPro" id="IPR000504">
    <property type="entry name" value="RRM_dom"/>
</dbReference>
<feature type="region of interest" description="Disordered" evidence="10">
    <location>
        <begin position="1068"/>
        <end position="1098"/>
    </location>
</feature>
<dbReference type="PANTHER" id="PTHR48029">
    <property type="entry name" value="NUCLEOLAR PROTEIN 8"/>
    <property type="match status" value="1"/>
</dbReference>
<dbReference type="SMART" id="SM00360">
    <property type="entry name" value="RRM"/>
    <property type="match status" value="1"/>
</dbReference>
<accession>A0A7J7QV85</accession>
<keyword evidence="13" id="KW-1185">Reference proteome</keyword>
<dbReference type="Proteomes" id="UP000527355">
    <property type="component" value="Unassembled WGS sequence"/>
</dbReference>
<feature type="region of interest" description="Disordered" evidence="10">
    <location>
        <begin position="693"/>
        <end position="735"/>
    </location>
</feature>